<accession>A0AAW1X084</accession>
<comment type="caution">
    <text evidence="2">The sequence shown here is derived from an EMBL/GenBank/DDBJ whole genome shotgun (WGS) entry which is preliminary data.</text>
</comment>
<evidence type="ECO:0000313" key="3">
    <source>
        <dbReference type="Proteomes" id="UP001457282"/>
    </source>
</evidence>
<dbReference type="EMBL" id="JBEDUW010000005">
    <property type="protein sequence ID" value="KAK9929025.1"/>
    <property type="molecule type" value="Genomic_DNA"/>
</dbReference>
<evidence type="ECO:0000313" key="2">
    <source>
        <dbReference type="EMBL" id="KAK9929025.1"/>
    </source>
</evidence>
<feature type="chain" id="PRO_5043519956" evidence="1">
    <location>
        <begin position="16"/>
        <end position="78"/>
    </location>
</feature>
<protein>
    <submittedName>
        <fullName evidence="2">Uncharacterized protein</fullName>
    </submittedName>
</protein>
<organism evidence="2 3">
    <name type="scientific">Rubus argutus</name>
    <name type="common">Southern blackberry</name>
    <dbReference type="NCBI Taxonomy" id="59490"/>
    <lineage>
        <taxon>Eukaryota</taxon>
        <taxon>Viridiplantae</taxon>
        <taxon>Streptophyta</taxon>
        <taxon>Embryophyta</taxon>
        <taxon>Tracheophyta</taxon>
        <taxon>Spermatophyta</taxon>
        <taxon>Magnoliopsida</taxon>
        <taxon>eudicotyledons</taxon>
        <taxon>Gunneridae</taxon>
        <taxon>Pentapetalae</taxon>
        <taxon>rosids</taxon>
        <taxon>fabids</taxon>
        <taxon>Rosales</taxon>
        <taxon>Rosaceae</taxon>
        <taxon>Rosoideae</taxon>
        <taxon>Rosoideae incertae sedis</taxon>
        <taxon>Rubus</taxon>
    </lineage>
</organism>
<feature type="signal peptide" evidence="1">
    <location>
        <begin position="1"/>
        <end position="15"/>
    </location>
</feature>
<reference evidence="2 3" key="1">
    <citation type="journal article" date="2023" name="G3 (Bethesda)">
        <title>A chromosome-length genome assembly and annotation of blackberry (Rubus argutus, cv. 'Hillquist').</title>
        <authorList>
            <person name="Bruna T."/>
            <person name="Aryal R."/>
            <person name="Dudchenko O."/>
            <person name="Sargent D.J."/>
            <person name="Mead D."/>
            <person name="Buti M."/>
            <person name="Cavallini A."/>
            <person name="Hytonen T."/>
            <person name="Andres J."/>
            <person name="Pham M."/>
            <person name="Weisz D."/>
            <person name="Mascagni F."/>
            <person name="Usai G."/>
            <person name="Natali L."/>
            <person name="Bassil N."/>
            <person name="Fernandez G.E."/>
            <person name="Lomsadze A."/>
            <person name="Armour M."/>
            <person name="Olukolu B."/>
            <person name="Poorten T."/>
            <person name="Britton C."/>
            <person name="Davik J."/>
            <person name="Ashrafi H."/>
            <person name="Aiden E.L."/>
            <person name="Borodovsky M."/>
            <person name="Worthington M."/>
        </authorList>
    </citation>
    <scope>NUCLEOTIDE SEQUENCE [LARGE SCALE GENOMIC DNA]</scope>
    <source>
        <strain evidence="2">PI 553951</strain>
    </source>
</reference>
<evidence type="ECO:0000256" key="1">
    <source>
        <dbReference type="SAM" id="SignalP"/>
    </source>
</evidence>
<dbReference type="Proteomes" id="UP001457282">
    <property type="component" value="Unassembled WGS sequence"/>
</dbReference>
<keyword evidence="1" id="KW-0732">Signal</keyword>
<sequence>MAVALVLCGFPLGWTSFRKTGCSTAWIGACCCSASVDQMTQRIESFPEIRLQVEQVARLPGLVIGVAVLVVVVARSVC</sequence>
<keyword evidence="3" id="KW-1185">Reference proteome</keyword>
<gene>
    <name evidence="2" type="ORF">M0R45_026135</name>
</gene>
<proteinExistence type="predicted"/>
<name>A0AAW1X084_RUBAR</name>
<dbReference type="AlphaFoldDB" id="A0AAW1X084"/>